<evidence type="ECO:0000256" key="2">
    <source>
        <dbReference type="ARBA" id="ARBA00011738"/>
    </source>
</evidence>
<proteinExistence type="inferred from homology"/>
<dbReference type="Proteomes" id="UP001428341">
    <property type="component" value="Unassembled WGS sequence"/>
</dbReference>
<comment type="subcellular location">
    <subcellularLocation>
        <location evidence="4">Secreted</location>
        <location evidence="4">Extracellular space</location>
        <location evidence="4">Apoplast</location>
    </subcellularLocation>
</comment>
<comment type="function">
    <text evidence="4">Dirigent proteins impart stereoselectivity on the phenoxy radical-coupling reaction, yielding optically active lignans from two molecules of coniferyl alcohol in the biosynthesis of lignans, flavonolignans, and alkaloids and thus plays a central role in plant secondary metabolism.</text>
</comment>
<protein>
    <recommendedName>
        <fullName evidence="4">Dirigent protein</fullName>
    </recommendedName>
</protein>
<evidence type="ECO:0000313" key="6">
    <source>
        <dbReference type="Proteomes" id="UP001428341"/>
    </source>
</evidence>
<organism evidence="5 6">
    <name type="scientific">Citrus x changshan-huyou</name>
    <dbReference type="NCBI Taxonomy" id="2935761"/>
    <lineage>
        <taxon>Eukaryota</taxon>
        <taxon>Viridiplantae</taxon>
        <taxon>Streptophyta</taxon>
        <taxon>Embryophyta</taxon>
        <taxon>Tracheophyta</taxon>
        <taxon>Spermatophyta</taxon>
        <taxon>Magnoliopsida</taxon>
        <taxon>eudicotyledons</taxon>
        <taxon>Gunneridae</taxon>
        <taxon>Pentapetalae</taxon>
        <taxon>rosids</taxon>
        <taxon>malvids</taxon>
        <taxon>Sapindales</taxon>
        <taxon>Rutaceae</taxon>
        <taxon>Aurantioideae</taxon>
        <taxon>Citrus</taxon>
    </lineage>
</organism>
<evidence type="ECO:0000256" key="3">
    <source>
        <dbReference type="ARBA" id="ARBA00022525"/>
    </source>
</evidence>
<evidence type="ECO:0000256" key="1">
    <source>
        <dbReference type="ARBA" id="ARBA00010746"/>
    </source>
</evidence>
<dbReference type="InterPro" id="IPR044859">
    <property type="entry name" value="Allene_oxi_cyc_Dirigent"/>
</dbReference>
<evidence type="ECO:0000256" key="4">
    <source>
        <dbReference type="RuleBase" id="RU363099"/>
    </source>
</evidence>
<dbReference type="PANTHER" id="PTHR21495">
    <property type="entry name" value="NUCLEOPORIN-RELATED"/>
    <property type="match status" value="1"/>
</dbReference>
<keyword evidence="4" id="KW-0052">Apoplast</keyword>
<dbReference type="AlphaFoldDB" id="A0AAP0LNQ3"/>
<dbReference type="GO" id="GO:0009699">
    <property type="term" value="P:phenylpropanoid biosynthetic process"/>
    <property type="evidence" value="ECO:0007669"/>
    <property type="project" value="UniProtKB-ARBA"/>
</dbReference>
<dbReference type="InterPro" id="IPR004265">
    <property type="entry name" value="Dirigent"/>
</dbReference>
<feature type="signal peptide" evidence="4">
    <location>
        <begin position="1"/>
        <end position="22"/>
    </location>
</feature>
<dbReference type="Gene3D" id="2.40.480.10">
    <property type="entry name" value="Allene oxide cyclase-like"/>
    <property type="match status" value="2"/>
</dbReference>
<reference evidence="5 6" key="1">
    <citation type="submission" date="2024-05" db="EMBL/GenBank/DDBJ databases">
        <title>Haplotype-resolved chromosome-level genome assembly of Huyou (Citrus changshanensis).</title>
        <authorList>
            <person name="Miao C."/>
            <person name="Chen W."/>
            <person name="Wu Y."/>
            <person name="Wang L."/>
            <person name="Zhao S."/>
            <person name="Grierson D."/>
            <person name="Xu C."/>
            <person name="Chen K."/>
        </authorList>
    </citation>
    <scope>NUCLEOTIDE SEQUENCE [LARGE SCALE GENOMIC DNA]</scope>
    <source>
        <strain evidence="5">01-14</strain>
        <tissue evidence="5">Leaf</tissue>
    </source>
</reference>
<sequence>MKAKLTLAWVLTVCVTITWAAAHGQYYSKTVPYSPMKEQVTNLHFFFHDILGGKNPSAVLVAKANNTTIGDKSPTPFSTVFAVDDPLTAGPELTSEVIGNCQGLYASTGQDNLSLVVYFDFGFTKGEFNGSAISVFSRNPVLETERELAVVGGRGKFRMARGFAQLKTFSVNQTNGDAIVEYNNRVIFCLAVILCVAAAPAQGEYYSESVAAVPMQQKVTKLHFFLHDILSGQNPSAVMVARANLTDGDKSPTPFGSVFAVDDALRVGPESNSEIIGNAQGLYVSSSQDANNFAIVMYIDFALTSGEFKGSSFSVFSRNPVSEPSRELAVVGGRGKFRMARGFAVLKTAYFNGTNGDAIIDYNVSLFHY</sequence>
<keyword evidence="4" id="KW-0732">Signal</keyword>
<comment type="similarity">
    <text evidence="1 4">Belongs to the plant dirigent protein family.</text>
</comment>
<dbReference type="GO" id="GO:0048046">
    <property type="term" value="C:apoplast"/>
    <property type="evidence" value="ECO:0007669"/>
    <property type="project" value="UniProtKB-SubCell"/>
</dbReference>
<comment type="caution">
    <text evidence="5">The sequence shown here is derived from an EMBL/GenBank/DDBJ whole genome shotgun (WGS) entry which is preliminary data.</text>
</comment>
<dbReference type="Pfam" id="PF03018">
    <property type="entry name" value="Dirigent"/>
    <property type="match status" value="2"/>
</dbReference>
<gene>
    <name evidence="5" type="ORF">WN944_029379</name>
</gene>
<keyword evidence="6" id="KW-1185">Reference proteome</keyword>
<name>A0AAP0LNQ3_9ROSI</name>
<dbReference type="EMBL" id="JBCGBO010000025">
    <property type="protein sequence ID" value="KAK9177357.1"/>
    <property type="molecule type" value="Genomic_DNA"/>
</dbReference>
<keyword evidence="3 4" id="KW-0964">Secreted</keyword>
<accession>A0AAP0LNQ3</accession>
<comment type="subunit">
    <text evidence="2 4">Homodimer.</text>
</comment>
<evidence type="ECO:0000313" key="5">
    <source>
        <dbReference type="EMBL" id="KAK9177357.1"/>
    </source>
</evidence>
<feature type="chain" id="PRO_5042667230" description="Dirigent protein" evidence="4">
    <location>
        <begin position="23"/>
        <end position="369"/>
    </location>
</feature>